<sequence>MSNQNKAATPSMRHWVATSPHPLAAAVRNVRRGVHGFTLPAPRVLVLPYLWLFLACRSAIFFVRRTLVAEPLFKAYCTRVGKGVTTGIYVPWVQGKGDLIVGDHVRISGKLSINFAARFVKRPCLEIGDHSDLAHDCRLVVGKSVKIGRHVEIAGGVTIRDSGGHPADPARRAAGAPPDSADVKPIVIHDNVWIGSQVLILPGSDIGEGSIVSAHSVVSGTVAPYTVVAGNPARRIGTLTPPPDRAHLTPATKPSPAAKPEASAAPAADGAAATG</sequence>
<dbReference type="InterPro" id="IPR051159">
    <property type="entry name" value="Hexapeptide_acetyltransf"/>
</dbReference>
<evidence type="ECO:0008006" key="7">
    <source>
        <dbReference type="Google" id="ProtNLM"/>
    </source>
</evidence>
<dbReference type="SUPFAM" id="SSF51161">
    <property type="entry name" value="Trimeric LpxA-like enzymes"/>
    <property type="match status" value="1"/>
</dbReference>
<comment type="similarity">
    <text evidence="1">Belongs to the transferase hexapeptide repeat family.</text>
</comment>
<feature type="region of interest" description="Disordered" evidence="3">
    <location>
        <begin position="158"/>
        <end position="181"/>
    </location>
</feature>
<dbReference type="InterPro" id="IPR001451">
    <property type="entry name" value="Hexapep"/>
</dbReference>
<keyword evidence="4" id="KW-1133">Transmembrane helix</keyword>
<dbReference type="CDD" id="cd04647">
    <property type="entry name" value="LbH_MAT_like"/>
    <property type="match status" value="1"/>
</dbReference>
<dbReference type="RefSeq" id="WP_162336508.1">
    <property type="nucleotide sequence ID" value="NZ_JBHSRQ010000016.1"/>
</dbReference>
<feature type="region of interest" description="Disordered" evidence="3">
    <location>
        <begin position="234"/>
        <end position="275"/>
    </location>
</feature>
<dbReference type="Pfam" id="PF00132">
    <property type="entry name" value="Hexapep"/>
    <property type="match status" value="1"/>
</dbReference>
<evidence type="ECO:0000256" key="3">
    <source>
        <dbReference type="SAM" id="MobiDB-lite"/>
    </source>
</evidence>
<keyword evidence="4" id="KW-0472">Membrane</keyword>
<reference evidence="5 6" key="1">
    <citation type="submission" date="2017-10" db="EMBL/GenBank/DDBJ databases">
        <title>Whole genome sequencing of members of genus Pseudoxanthomonas.</title>
        <authorList>
            <person name="Kumar S."/>
            <person name="Bansal K."/>
            <person name="Kaur A."/>
            <person name="Patil P."/>
            <person name="Sharma S."/>
            <person name="Patil P.B."/>
        </authorList>
    </citation>
    <scope>NUCLEOTIDE SEQUENCE [LARGE SCALE GENOMIC DNA]</scope>
    <source>
        <strain evidence="5 6">DSM 17109</strain>
    </source>
</reference>
<evidence type="ECO:0000313" key="5">
    <source>
        <dbReference type="EMBL" id="KAF1726603.1"/>
    </source>
</evidence>
<evidence type="ECO:0000256" key="1">
    <source>
        <dbReference type="ARBA" id="ARBA00007274"/>
    </source>
</evidence>
<feature type="compositionally biased region" description="Low complexity" evidence="3">
    <location>
        <begin position="250"/>
        <end position="275"/>
    </location>
</feature>
<keyword evidence="2" id="KW-0808">Transferase</keyword>
<dbReference type="Proteomes" id="UP000781710">
    <property type="component" value="Unassembled WGS sequence"/>
</dbReference>
<evidence type="ECO:0000256" key="4">
    <source>
        <dbReference type="SAM" id="Phobius"/>
    </source>
</evidence>
<proteinExistence type="inferred from homology"/>
<gene>
    <name evidence="5" type="ORF">CSC78_03360</name>
</gene>
<dbReference type="InterPro" id="IPR011004">
    <property type="entry name" value="Trimer_LpxA-like_sf"/>
</dbReference>
<name>A0ABQ6ZK83_9GAMM</name>
<evidence type="ECO:0000256" key="2">
    <source>
        <dbReference type="ARBA" id="ARBA00022679"/>
    </source>
</evidence>
<dbReference type="PANTHER" id="PTHR23416">
    <property type="entry name" value="SIALIC ACID SYNTHASE-RELATED"/>
    <property type="match status" value="1"/>
</dbReference>
<dbReference type="Gene3D" id="2.160.10.10">
    <property type="entry name" value="Hexapeptide repeat proteins"/>
    <property type="match status" value="1"/>
</dbReference>
<evidence type="ECO:0000313" key="6">
    <source>
        <dbReference type="Proteomes" id="UP000781710"/>
    </source>
</evidence>
<feature type="transmembrane region" description="Helical" evidence="4">
    <location>
        <begin position="44"/>
        <end position="63"/>
    </location>
</feature>
<accession>A0ABQ6ZK83</accession>
<keyword evidence="4" id="KW-0812">Transmembrane</keyword>
<dbReference type="PANTHER" id="PTHR23416:SF23">
    <property type="entry name" value="ACETYLTRANSFERASE C18B11.09C-RELATED"/>
    <property type="match status" value="1"/>
</dbReference>
<dbReference type="EMBL" id="PDWW01000003">
    <property type="protein sequence ID" value="KAF1726603.1"/>
    <property type="molecule type" value="Genomic_DNA"/>
</dbReference>
<organism evidence="5 6">
    <name type="scientific">Pseudoxanthomonas japonensis</name>
    <dbReference type="NCBI Taxonomy" id="69284"/>
    <lineage>
        <taxon>Bacteria</taxon>
        <taxon>Pseudomonadati</taxon>
        <taxon>Pseudomonadota</taxon>
        <taxon>Gammaproteobacteria</taxon>
        <taxon>Lysobacterales</taxon>
        <taxon>Lysobacteraceae</taxon>
        <taxon>Pseudoxanthomonas</taxon>
    </lineage>
</organism>
<protein>
    <recommendedName>
        <fullName evidence="7">Acetyltransferase</fullName>
    </recommendedName>
</protein>
<feature type="compositionally biased region" description="Low complexity" evidence="3">
    <location>
        <begin position="164"/>
        <end position="180"/>
    </location>
</feature>
<keyword evidence="6" id="KW-1185">Reference proteome</keyword>
<comment type="caution">
    <text evidence="5">The sequence shown here is derived from an EMBL/GenBank/DDBJ whole genome shotgun (WGS) entry which is preliminary data.</text>
</comment>